<reference evidence="1 2" key="1">
    <citation type="submission" date="2013-01" db="EMBL/GenBank/DDBJ databases">
        <authorList>
            <person name="Harkins D.M."/>
            <person name="Durkin A.S."/>
            <person name="Brinkac L.M."/>
            <person name="Haft D.H."/>
            <person name="Selengut J.D."/>
            <person name="Sanka R."/>
            <person name="DePew J."/>
            <person name="Purushe J."/>
            <person name="Picardeau M."/>
            <person name="Werts C."/>
            <person name="Goarant C."/>
            <person name="Vinetz J.M."/>
            <person name="Sutton G.G."/>
            <person name="Nierman W.C."/>
            <person name="Fouts D.E."/>
        </authorList>
    </citation>
    <scope>NUCLEOTIDE SEQUENCE [LARGE SCALE GENOMIC DNA]</scope>
    <source>
        <strain evidence="1 2">200901868</strain>
    </source>
</reference>
<name>M6W0S5_LEPBO</name>
<gene>
    <name evidence="1" type="ORF">LEP1GSC133_4039</name>
</gene>
<protein>
    <submittedName>
        <fullName evidence="1">Uncharacterized protein</fullName>
    </submittedName>
</protein>
<dbReference type="AlphaFoldDB" id="M6W0S5"/>
<comment type="caution">
    <text evidence="1">The sequence shown here is derived from an EMBL/GenBank/DDBJ whole genome shotgun (WGS) entry which is preliminary data.</text>
</comment>
<accession>M6W0S5</accession>
<proteinExistence type="predicted"/>
<evidence type="ECO:0000313" key="2">
    <source>
        <dbReference type="Proteomes" id="UP000012159"/>
    </source>
</evidence>
<dbReference type="STRING" id="1192866.LEP1GSC133_4039"/>
<dbReference type="Proteomes" id="UP000012159">
    <property type="component" value="Unassembled WGS sequence"/>
</dbReference>
<sequence length="65" mass="7680">MRDSHILRVLKQILVLAGLLIRFGTVFGHRFSIERGRMNSALDFRQTRSLNSRFNEMISILFRFP</sequence>
<dbReference type="EMBL" id="AKWF02000110">
    <property type="protein sequence ID" value="EMO60991.1"/>
    <property type="molecule type" value="Genomic_DNA"/>
</dbReference>
<evidence type="ECO:0000313" key="1">
    <source>
        <dbReference type="EMBL" id="EMO60991.1"/>
    </source>
</evidence>
<organism evidence="1 2">
    <name type="scientific">Leptospira borgpetersenii serovar Pomona str. 200901868</name>
    <dbReference type="NCBI Taxonomy" id="1192866"/>
    <lineage>
        <taxon>Bacteria</taxon>
        <taxon>Pseudomonadati</taxon>
        <taxon>Spirochaetota</taxon>
        <taxon>Spirochaetia</taxon>
        <taxon>Leptospirales</taxon>
        <taxon>Leptospiraceae</taxon>
        <taxon>Leptospira</taxon>
    </lineage>
</organism>